<organism evidence="3">
    <name type="scientific">Oxalobacter aliiformigenes</name>
    <dbReference type="NCBI Taxonomy" id="2946593"/>
    <lineage>
        <taxon>Bacteria</taxon>
        <taxon>Pseudomonadati</taxon>
        <taxon>Pseudomonadota</taxon>
        <taxon>Betaproteobacteria</taxon>
        <taxon>Burkholderiales</taxon>
        <taxon>Oxalobacteraceae</taxon>
        <taxon>Oxalobacter</taxon>
    </lineage>
</organism>
<dbReference type="Proteomes" id="UP001164794">
    <property type="component" value="Chromosome"/>
</dbReference>
<dbReference type="CDD" id="cd07813">
    <property type="entry name" value="COQ10p_like"/>
    <property type="match status" value="1"/>
</dbReference>
<evidence type="ECO:0000259" key="2">
    <source>
        <dbReference type="Pfam" id="PF03364"/>
    </source>
</evidence>
<sequence>MTIVHKSVLLNYTAEQMYTLVENMESYPSFLPWCNSVDVCRDDVNHTAIATISLNFCGIKQSFTTCNTNTAPTSIQMKLVRGPFSKLDGRWTFTALNERQCRVELHLNYDFSHFFLEKLVGPVFDIVSNSLVDSFCERAKKIYG</sequence>
<evidence type="ECO:0000313" key="3">
    <source>
        <dbReference type="EMBL" id="WAV91173.1"/>
    </source>
</evidence>
<evidence type="ECO:0000313" key="4">
    <source>
        <dbReference type="EMBL" id="WAV96959.1"/>
    </source>
</evidence>
<dbReference type="Gene3D" id="3.30.530.20">
    <property type="match status" value="1"/>
</dbReference>
<dbReference type="AlphaFoldDB" id="A0A9E9NW35"/>
<evidence type="ECO:0000313" key="5">
    <source>
        <dbReference type="Proteomes" id="UP001164794"/>
    </source>
</evidence>
<gene>
    <name evidence="4" type="ORF">NB645_09180</name>
    <name evidence="3" type="ORF">NB646_10310</name>
</gene>
<keyword evidence="5" id="KW-1185">Reference proteome</keyword>
<dbReference type="GO" id="GO:0048039">
    <property type="term" value="F:ubiquinone binding"/>
    <property type="evidence" value="ECO:0007669"/>
    <property type="project" value="InterPro"/>
</dbReference>
<dbReference type="PANTHER" id="PTHR12901">
    <property type="entry name" value="SPERM PROTEIN HOMOLOG"/>
    <property type="match status" value="1"/>
</dbReference>
<dbReference type="RefSeq" id="WP_269264437.1">
    <property type="nucleotide sequence ID" value="NZ_CP098248.1"/>
</dbReference>
<dbReference type="InterPro" id="IPR044996">
    <property type="entry name" value="COQ10-like"/>
</dbReference>
<reference evidence="3" key="2">
    <citation type="journal article" date="2022" name="Front. Microbiol.">
        <title>New perspectives on an old grouping: The genomic and phenotypic variability of Oxalobacter formigenes and the implications for calcium oxalate stone prevention.</title>
        <authorList>
            <person name="Chmiel J.A."/>
            <person name="Carr C."/>
            <person name="Stuivenberg G.A."/>
            <person name="Venema R."/>
            <person name="Chanyi R.M."/>
            <person name="Al K.F."/>
            <person name="Giguere D."/>
            <person name="Say H."/>
            <person name="Akouris P.P."/>
            <person name="Dominguez Romero S.A."/>
            <person name="Kwong A."/>
            <person name="Tai V."/>
            <person name="Koval S.F."/>
            <person name="Razvi H."/>
            <person name="Bjazevic J."/>
            <person name="Burton J.P."/>
        </authorList>
    </citation>
    <scope>NUCLEOTIDE SEQUENCE</scope>
    <source>
        <strain evidence="3">OxK</strain>
    </source>
</reference>
<dbReference type="Pfam" id="PF03364">
    <property type="entry name" value="Polyketide_cyc"/>
    <property type="match status" value="1"/>
</dbReference>
<reference evidence="4" key="1">
    <citation type="journal article" date="2022" name="Front. Microbiol.">
        <title>New perspectives on an old grouping: The genomic and phenotypic variability of Oxalobacter formigenes and the implications for calcium oxalate stone prevention.</title>
        <authorList>
            <person name="Chmiel J.A."/>
            <person name="Carr C."/>
            <person name="Stuivenberg G.A."/>
            <person name="Venema R."/>
            <person name="Chanyi R.M."/>
            <person name="Al K.F."/>
            <person name="Giguere D."/>
            <person name="Say H."/>
            <person name="Akouris P.P."/>
            <person name="Dominguez Romero S.A."/>
            <person name="Kwong A."/>
            <person name="Tai V."/>
            <person name="Koval S.F."/>
            <person name="Razvi H."/>
            <person name="Bjazevic J."/>
            <person name="Burton J.P."/>
        </authorList>
    </citation>
    <scope>NUCLEOTIDE SEQUENCE</scope>
    <source>
        <strain evidence="4">HOxNP-1</strain>
    </source>
</reference>
<dbReference type="SUPFAM" id="SSF55961">
    <property type="entry name" value="Bet v1-like"/>
    <property type="match status" value="1"/>
</dbReference>
<dbReference type="InterPro" id="IPR005031">
    <property type="entry name" value="COQ10_START"/>
</dbReference>
<comment type="similarity">
    <text evidence="1">Belongs to the ribosome association toxin RatA family.</text>
</comment>
<dbReference type="EMBL" id="CP098248">
    <property type="protein sequence ID" value="WAV96959.1"/>
    <property type="molecule type" value="Genomic_DNA"/>
</dbReference>
<dbReference type="GO" id="GO:0045333">
    <property type="term" value="P:cellular respiration"/>
    <property type="evidence" value="ECO:0007669"/>
    <property type="project" value="InterPro"/>
</dbReference>
<feature type="domain" description="Coenzyme Q-binding protein COQ10 START" evidence="2">
    <location>
        <begin position="11"/>
        <end position="135"/>
    </location>
</feature>
<dbReference type="EMBL" id="CP098251">
    <property type="protein sequence ID" value="WAV91173.1"/>
    <property type="molecule type" value="Genomic_DNA"/>
</dbReference>
<accession>A0A9E9NW35</accession>
<dbReference type="InterPro" id="IPR023393">
    <property type="entry name" value="START-like_dom_sf"/>
</dbReference>
<dbReference type="Proteomes" id="UP001164819">
    <property type="component" value="Chromosome"/>
</dbReference>
<name>A0A9E9NW35_9BURK</name>
<dbReference type="PANTHER" id="PTHR12901:SF10">
    <property type="entry name" value="COENZYME Q-BINDING PROTEIN COQ10, MITOCHONDRIAL"/>
    <property type="match status" value="1"/>
</dbReference>
<proteinExistence type="inferred from homology"/>
<protein>
    <submittedName>
        <fullName evidence="3">Type II toxin-antitoxin system RatA family toxin</fullName>
    </submittedName>
</protein>
<evidence type="ECO:0000256" key="1">
    <source>
        <dbReference type="ARBA" id="ARBA00008918"/>
    </source>
</evidence>